<feature type="compositionally biased region" description="Polar residues" evidence="1">
    <location>
        <begin position="8"/>
        <end position="18"/>
    </location>
</feature>
<evidence type="ECO:0000313" key="2">
    <source>
        <dbReference type="EMBL" id="GET91939.1"/>
    </source>
</evidence>
<reference evidence="2" key="1">
    <citation type="submission" date="2019-11" db="EMBL/GenBank/DDBJ databases">
        <title>Leishmania tarentolae CDS.</title>
        <authorList>
            <person name="Goto Y."/>
            <person name="Yamagishi J."/>
        </authorList>
    </citation>
    <scope>NUCLEOTIDE SEQUENCE [LARGE SCALE GENOMIC DNA]</scope>
    <source>
        <strain evidence="2">Parrot Tar II</strain>
    </source>
</reference>
<accession>A0A640KWQ5</accession>
<sequence>MRRLTHPSMDSAQTSTSPFYVRRSTAAPTMPAATWRISRGGSGTLHTTMAWAATACALPQVGPMQRHPQPDCPQQQQCGASTSPLLGRFALLQPEVVQPWRELGPLGFTLHKTGVLGPDSMR</sequence>
<evidence type="ECO:0000313" key="3">
    <source>
        <dbReference type="Proteomes" id="UP000419144"/>
    </source>
</evidence>
<dbReference type="EMBL" id="BLBS01000052">
    <property type="protein sequence ID" value="GET91939.1"/>
    <property type="molecule type" value="Genomic_DNA"/>
</dbReference>
<evidence type="ECO:0000256" key="1">
    <source>
        <dbReference type="SAM" id="MobiDB-lite"/>
    </source>
</evidence>
<proteinExistence type="predicted"/>
<dbReference type="VEuPathDB" id="TriTrypDB:LtaPh_3320101"/>
<organism evidence="2 3">
    <name type="scientific">Leishmania tarentolae</name>
    <name type="common">Sauroleishmania tarentolae</name>
    <dbReference type="NCBI Taxonomy" id="5689"/>
    <lineage>
        <taxon>Eukaryota</taxon>
        <taxon>Discoba</taxon>
        <taxon>Euglenozoa</taxon>
        <taxon>Kinetoplastea</taxon>
        <taxon>Metakinetoplastina</taxon>
        <taxon>Trypanosomatida</taxon>
        <taxon>Trypanosomatidae</taxon>
        <taxon>Leishmaniinae</taxon>
        <taxon>Leishmania</taxon>
        <taxon>lizard Leishmania</taxon>
    </lineage>
</organism>
<dbReference type="AlphaFoldDB" id="A0A640KWQ5"/>
<comment type="caution">
    <text evidence="2">The sequence shown here is derived from an EMBL/GenBank/DDBJ whole genome shotgun (WGS) entry which is preliminary data.</text>
</comment>
<name>A0A640KWQ5_LEITA</name>
<feature type="region of interest" description="Disordered" evidence="1">
    <location>
        <begin position="1"/>
        <end position="23"/>
    </location>
</feature>
<dbReference type="Proteomes" id="UP000419144">
    <property type="component" value="Unassembled WGS sequence"/>
</dbReference>
<protein>
    <submittedName>
        <fullName evidence="2">Unspecified product</fullName>
    </submittedName>
</protein>
<keyword evidence="3" id="KW-1185">Reference proteome</keyword>
<gene>
    <name evidence="2" type="ORF">LtaPh_3320101</name>
</gene>